<protein>
    <recommendedName>
        <fullName evidence="4">Mediator of RNA polymerase II transcription subunit 20</fullName>
    </recommendedName>
    <alternativeName>
        <fullName evidence="4">Mediator complex subunit 20</fullName>
    </alternativeName>
</protein>
<evidence type="ECO:0000313" key="5">
    <source>
        <dbReference type="EMBL" id="QLG70500.1"/>
    </source>
</evidence>
<evidence type="ECO:0000256" key="4">
    <source>
        <dbReference type="RuleBase" id="RU364152"/>
    </source>
</evidence>
<dbReference type="InterPro" id="IPR013921">
    <property type="entry name" value="Mediator_Med20"/>
</dbReference>
<evidence type="ECO:0000256" key="2">
    <source>
        <dbReference type="ARBA" id="ARBA00010743"/>
    </source>
</evidence>
<organism evidence="5 6">
    <name type="scientific">Zygotorulaspora mrakii</name>
    <name type="common">Zygosaccharomyces mrakii</name>
    <dbReference type="NCBI Taxonomy" id="42260"/>
    <lineage>
        <taxon>Eukaryota</taxon>
        <taxon>Fungi</taxon>
        <taxon>Dikarya</taxon>
        <taxon>Ascomycota</taxon>
        <taxon>Saccharomycotina</taxon>
        <taxon>Saccharomycetes</taxon>
        <taxon>Saccharomycetales</taxon>
        <taxon>Saccharomycetaceae</taxon>
        <taxon>Zygotorulaspora</taxon>
    </lineage>
</organism>
<comment type="similarity">
    <text evidence="2 4">Belongs to the Mediator complex subunit 20 family.</text>
</comment>
<dbReference type="Pfam" id="PF08612">
    <property type="entry name" value="Med20"/>
    <property type="match status" value="1"/>
</dbReference>
<sequence length="213" mass="23926">MRRTAVIFAERATTSTLIEFKDALSSTLLSVLDSWNVDFKTYRYQVKNIPPGESKLMCSITFSHHDKKTVLIKNNVCMVTTATLNDKSSSLLSNGCCGDTPEPIDAILSTKLSNIWSQRQSIKGEAGETFQTTDLIVRAINLFSSTGFKGLLIEITSNEDATEEEFAEKLVSLQSLLKDIEVKDMRISDERLYFSGNDYICDLAHQYVRVLNF</sequence>
<comment type="function">
    <text evidence="4">Component of the Mediator complex, a coactivator involved in the regulated transcription of nearly all RNA polymerase II-dependent genes. Mediator functions as a bridge to convey information from gene-specific regulatory proteins to the basal RNA polymerase II transcription machinery. Mediator is recruited to promoters by direct interactions with regulatory proteins and serves as a scaffold for the assembly of a functional preinitiation complex with RNA polymerase II and the general transcription factors.</text>
</comment>
<keyword evidence="6" id="KW-1185">Reference proteome</keyword>
<evidence type="ECO:0000256" key="3">
    <source>
        <dbReference type="ARBA" id="ARBA00023242"/>
    </source>
</evidence>
<keyword evidence="3 4" id="KW-0539">Nucleus</keyword>
<dbReference type="Gene3D" id="3.30.310.180">
    <property type="match status" value="2"/>
</dbReference>
<comment type="subunit">
    <text evidence="4">Component of the Mediator complex.</text>
</comment>
<name>A0A7H9AVV1_ZYGMR</name>
<keyword evidence="4" id="KW-0805">Transcription regulation</keyword>
<dbReference type="GO" id="GO:0016592">
    <property type="term" value="C:mediator complex"/>
    <property type="evidence" value="ECO:0007669"/>
    <property type="project" value="InterPro"/>
</dbReference>
<proteinExistence type="inferred from homology"/>
<dbReference type="GO" id="GO:0006357">
    <property type="term" value="P:regulation of transcription by RNA polymerase II"/>
    <property type="evidence" value="ECO:0007669"/>
    <property type="project" value="InterPro"/>
</dbReference>
<keyword evidence="4" id="KW-0804">Transcription</keyword>
<accession>A0A7H9AVV1</accession>
<evidence type="ECO:0000313" key="6">
    <source>
        <dbReference type="Proteomes" id="UP000509704"/>
    </source>
</evidence>
<keyword evidence="4" id="KW-0010">Activator</keyword>
<evidence type="ECO:0000256" key="1">
    <source>
        <dbReference type="ARBA" id="ARBA00004123"/>
    </source>
</evidence>
<dbReference type="OrthoDB" id="1854899at2759"/>
<gene>
    <name evidence="4" type="primary">MED20</name>
    <name evidence="5" type="ORF">HG535_0A04400</name>
</gene>
<dbReference type="EMBL" id="CP058604">
    <property type="protein sequence ID" value="QLG70500.1"/>
    <property type="molecule type" value="Genomic_DNA"/>
</dbReference>
<dbReference type="GO" id="GO:0003712">
    <property type="term" value="F:transcription coregulator activity"/>
    <property type="evidence" value="ECO:0007669"/>
    <property type="project" value="InterPro"/>
</dbReference>
<reference evidence="5 6" key="1">
    <citation type="submission" date="2020-07" db="EMBL/GenBank/DDBJ databases">
        <title>The yeast mating-type switching endonuclease HO is a domesticated member of an unorthodox homing genetic element family.</title>
        <authorList>
            <person name="Coughlan A.Y."/>
            <person name="Lombardi L."/>
            <person name="Braun-Galleani S."/>
            <person name="Martos A.R."/>
            <person name="Galeote V."/>
            <person name="Bigey F."/>
            <person name="Dequin S."/>
            <person name="Byrne K.P."/>
            <person name="Wolfe K.H."/>
        </authorList>
    </citation>
    <scope>NUCLEOTIDE SEQUENCE [LARGE SCALE GENOMIC DNA]</scope>
    <source>
        <strain evidence="5 6">NRRL Y-6702</strain>
    </source>
</reference>
<dbReference type="AlphaFoldDB" id="A0A7H9AVV1"/>
<dbReference type="Proteomes" id="UP000509704">
    <property type="component" value="Chromosome 1"/>
</dbReference>
<comment type="subcellular location">
    <subcellularLocation>
        <location evidence="1 4">Nucleus</location>
    </subcellularLocation>
</comment>